<name>A0ABR1BBM5_POLSC</name>
<sequence length="123" mass="14001">MDGDVTCDDTKFVVDEVSVIIKEVIENTIGGNAYQQNKVGQWTSSVVESCLGSLAKLQKPYKYIGELEAICYMHNHAKDWSWTPHCQLMFLGQQHRWKLHSTLGEQNHVLPCFSLWSCNLIAD</sequence>
<protein>
    <recommendedName>
        <fullName evidence="4">Dynein light chain Tctex-type 1</fullName>
    </recommendedName>
</protein>
<evidence type="ECO:0000313" key="3">
    <source>
        <dbReference type="Proteomes" id="UP001359485"/>
    </source>
</evidence>
<keyword evidence="3" id="KW-1185">Reference proteome</keyword>
<organism evidence="2 3">
    <name type="scientific">Polyplax serrata</name>
    <name type="common">Common mouse louse</name>
    <dbReference type="NCBI Taxonomy" id="468196"/>
    <lineage>
        <taxon>Eukaryota</taxon>
        <taxon>Metazoa</taxon>
        <taxon>Ecdysozoa</taxon>
        <taxon>Arthropoda</taxon>
        <taxon>Hexapoda</taxon>
        <taxon>Insecta</taxon>
        <taxon>Pterygota</taxon>
        <taxon>Neoptera</taxon>
        <taxon>Paraneoptera</taxon>
        <taxon>Psocodea</taxon>
        <taxon>Troctomorpha</taxon>
        <taxon>Phthiraptera</taxon>
        <taxon>Anoplura</taxon>
        <taxon>Polyplacidae</taxon>
        <taxon>Polyplax</taxon>
    </lineage>
</organism>
<dbReference type="PANTHER" id="PTHR21255:SF4">
    <property type="entry name" value="DYNEIN LIGHT CHAIN TCTEX-TYPE"/>
    <property type="match status" value="1"/>
</dbReference>
<gene>
    <name evidence="2" type="ORF">RUM44_012561</name>
</gene>
<evidence type="ECO:0000256" key="1">
    <source>
        <dbReference type="ARBA" id="ARBA00005361"/>
    </source>
</evidence>
<dbReference type="Gene3D" id="3.30.1140.40">
    <property type="entry name" value="Tctex-1"/>
    <property type="match status" value="1"/>
</dbReference>
<dbReference type="InterPro" id="IPR005334">
    <property type="entry name" value="Tctex-1-like"/>
</dbReference>
<accession>A0ABR1BBM5</accession>
<dbReference type="PANTHER" id="PTHR21255">
    <property type="entry name" value="T-COMPLEX-ASSOCIATED-TESTIS-EXPRESSED 1/ DYNEIN LIGHT CHAIN"/>
    <property type="match status" value="1"/>
</dbReference>
<reference evidence="2 3" key="1">
    <citation type="submission" date="2023-09" db="EMBL/GenBank/DDBJ databases">
        <title>Genomes of two closely related lineages of the louse Polyplax serrata with different host specificities.</title>
        <authorList>
            <person name="Martinu J."/>
            <person name="Tarabai H."/>
            <person name="Stefka J."/>
            <person name="Hypsa V."/>
        </authorList>
    </citation>
    <scope>NUCLEOTIDE SEQUENCE [LARGE SCALE GENOMIC DNA]</scope>
    <source>
        <strain evidence="2">98ZLc_SE</strain>
    </source>
</reference>
<evidence type="ECO:0000313" key="2">
    <source>
        <dbReference type="EMBL" id="KAK6640863.1"/>
    </source>
</evidence>
<evidence type="ECO:0008006" key="4">
    <source>
        <dbReference type="Google" id="ProtNLM"/>
    </source>
</evidence>
<proteinExistence type="inferred from homology"/>
<comment type="similarity">
    <text evidence="1">Belongs to the dynein light chain Tctex-type family.</text>
</comment>
<dbReference type="Proteomes" id="UP001359485">
    <property type="component" value="Unassembled WGS sequence"/>
</dbReference>
<comment type="caution">
    <text evidence="2">The sequence shown here is derived from an EMBL/GenBank/DDBJ whole genome shotgun (WGS) entry which is preliminary data.</text>
</comment>
<dbReference type="InterPro" id="IPR038586">
    <property type="entry name" value="Tctex-1-like_sf"/>
</dbReference>
<dbReference type="Pfam" id="PF03645">
    <property type="entry name" value="Tctex-1"/>
    <property type="match status" value="1"/>
</dbReference>
<dbReference type="EMBL" id="JAWJWF010000001">
    <property type="protein sequence ID" value="KAK6640863.1"/>
    <property type="molecule type" value="Genomic_DNA"/>
</dbReference>